<feature type="region of interest" description="Disordered" evidence="1">
    <location>
        <begin position="1"/>
        <end position="21"/>
    </location>
</feature>
<reference evidence="2 3" key="1">
    <citation type="journal article" date="2019" name="Sci. Rep.">
        <title>Orb-weaving spider Araneus ventricosus genome elucidates the spidroin gene catalogue.</title>
        <authorList>
            <person name="Kono N."/>
            <person name="Nakamura H."/>
            <person name="Ohtoshi R."/>
            <person name="Moran D.A.P."/>
            <person name="Shinohara A."/>
            <person name="Yoshida Y."/>
            <person name="Fujiwara M."/>
            <person name="Mori M."/>
            <person name="Tomita M."/>
            <person name="Arakawa K."/>
        </authorList>
    </citation>
    <scope>NUCLEOTIDE SEQUENCE [LARGE SCALE GENOMIC DNA]</scope>
</reference>
<dbReference type="Proteomes" id="UP000499080">
    <property type="component" value="Unassembled WGS sequence"/>
</dbReference>
<proteinExistence type="predicted"/>
<dbReference type="AlphaFoldDB" id="A0A4Y2PH19"/>
<keyword evidence="3" id="KW-1185">Reference proteome</keyword>
<protein>
    <submittedName>
        <fullName evidence="2">Uncharacterized protein</fullName>
    </submittedName>
</protein>
<comment type="caution">
    <text evidence="2">The sequence shown here is derived from an EMBL/GenBank/DDBJ whole genome shotgun (WGS) entry which is preliminary data.</text>
</comment>
<dbReference type="OrthoDB" id="10570376at2759"/>
<gene>
    <name evidence="2" type="ORF">AVEN_74071_1</name>
</gene>
<dbReference type="EMBL" id="BGPR01011132">
    <property type="protein sequence ID" value="GBN49780.1"/>
    <property type="molecule type" value="Genomic_DNA"/>
</dbReference>
<evidence type="ECO:0000256" key="1">
    <source>
        <dbReference type="SAM" id="MobiDB-lite"/>
    </source>
</evidence>
<evidence type="ECO:0000313" key="3">
    <source>
        <dbReference type="Proteomes" id="UP000499080"/>
    </source>
</evidence>
<accession>A0A4Y2PH19</accession>
<sequence length="93" mass="10766">MKTFPIDGHRQLKDAGQISPDPPAWFFQKTVSGVGLEQEKKEESLGGSWKRKEFSKLMDGIRRGGVCGRRENSERWENRFIKMYFFLASKAPE</sequence>
<name>A0A4Y2PH19_ARAVE</name>
<organism evidence="2 3">
    <name type="scientific">Araneus ventricosus</name>
    <name type="common">Orbweaver spider</name>
    <name type="synonym">Epeira ventricosa</name>
    <dbReference type="NCBI Taxonomy" id="182803"/>
    <lineage>
        <taxon>Eukaryota</taxon>
        <taxon>Metazoa</taxon>
        <taxon>Ecdysozoa</taxon>
        <taxon>Arthropoda</taxon>
        <taxon>Chelicerata</taxon>
        <taxon>Arachnida</taxon>
        <taxon>Araneae</taxon>
        <taxon>Araneomorphae</taxon>
        <taxon>Entelegynae</taxon>
        <taxon>Araneoidea</taxon>
        <taxon>Araneidae</taxon>
        <taxon>Araneus</taxon>
    </lineage>
</organism>
<evidence type="ECO:0000313" key="2">
    <source>
        <dbReference type="EMBL" id="GBN49780.1"/>
    </source>
</evidence>